<dbReference type="InterPro" id="IPR055936">
    <property type="entry name" value="DUF7514"/>
</dbReference>
<accession>A0A6A6JYA2</accession>
<feature type="compositionally biased region" description="Polar residues" evidence="1">
    <location>
        <begin position="573"/>
        <end position="583"/>
    </location>
</feature>
<dbReference type="AlphaFoldDB" id="A0A6A6JYA2"/>
<feature type="region of interest" description="Disordered" evidence="1">
    <location>
        <begin position="388"/>
        <end position="547"/>
    </location>
</feature>
<dbReference type="OrthoDB" id="5413703at2759"/>
<evidence type="ECO:0000313" key="4">
    <source>
        <dbReference type="Proteomes" id="UP000800097"/>
    </source>
</evidence>
<organism evidence="3 4">
    <name type="scientific">Westerdykella ornata</name>
    <dbReference type="NCBI Taxonomy" id="318751"/>
    <lineage>
        <taxon>Eukaryota</taxon>
        <taxon>Fungi</taxon>
        <taxon>Dikarya</taxon>
        <taxon>Ascomycota</taxon>
        <taxon>Pezizomycotina</taxon>
        <taxon>Dothideomycetes</taxon>
        <taxon>Pleosporomycetidae</taxon>
        <taxon>Pleosporales</taxon>
        <taxon>Sporormiaceae</taxon>
        <taxon>Westerdykella</taxon>
    </lineage>
</organism>
<evidence type="ECO:0000313" key="3">
    <source>
        <dbReference type="EMBL" id="KAF2281600.1"/>
    </source>
</evidence>
<evidence type="ECO:0000259" key="2">
    <source>
        <dbReference type="Pfam" id="PF24355"/>
    </source>
</evidence>
<dbReference type="RefSeq" id="XP_033659137.1">
    <property type="nucleotide sequence ID" value="XM_033801876.1"/>
</dbReference>
<dbReference type="Proteomes" id="UP000800097">
    <property type="component" value="Unassembled WGS sequence"/>
</dbReference>
<dbReference type="PANTHER" id="PTHR39611:SF1">
    <property type="entry name" value="HYDROXYPROLINE-RICH GLYCOPROTEIN DZ-HRGP"/>
    <property type="match status" value="1"/>
</dbReference>
<feature type="compositionally biased region" description="Basic and acidic residues" evidence="1">
    <location>
        <begin position="1"/>
        <end position="12"/>
    </location>
</feature>
<keyword evidence="4" id="KW-1185">Reference proteome</keyword>
<feature type="region of interest" description="Disordered" evidence="1">
    <location>
        <begin position="562"/>
        <end position="610"/>
    </location>
</feature>
<dbReference type="EMBL" id="ML986484">
    <property type="protein sequence ID" value="KAF2281600.1"/>
    <property type="molecule type" value="Genomic_DNA"/>
</dbReference>
<evidence type="ECO:0000256" key="1">
    <source>
        <dbReference type="SAM" id="MobiDB-lite"/>
    </source>
</evidence>
<feature type="compositionally biased region" description="Basic and acidic residues" evidence="1">
    <location>
        <begin position="166"/>
        <end position="180"/>
    </location>
</feature>
<dbReference type="Pfam" id="PF24355">
    <property type="entry name" value="DUF7514"/>
    <property type="match status" value="1"/>
</dbReference>
<gene>
    <name evidence="3" type="ORF">EI97DRAFT_473244</name>
</gene>
<sequence length="610" mass="68237">MAACDNHHRSQPDHQPQYSQSSSHDPINDYIPYPGSYNHHSHYQDSHGQRSRASSAAPSDGLHQSSQPLHNALNNAFDKSDAARTVDPALIAQITAEVKRSVLEEIKSQGVGGAPVQPQPSAPPQHHMPHSPTSTSASFPSRDVYTPPSPKHPDYSSQGTHSPDPLAHDPLFDGAGDRSSYRTIPDDSASEASRKSRPGAAPRMATDPDFTPIEKMWQTLFDAEGQPTPRLGQFLRGLAVHLIEDYEPKKSLVIPPSKMLKLYGDVKLPDEIFPWQIIFGQLSDTSLAKIYREMRCQHHFIQSSLADQPFIPALTPHGFQEWMTAMIQAYPDAEYERLSKAVLDMPISNADDCKERFPKELPRRLFPHRENLQAQQRCTAAMAAGGVSPLRRAPTFPPPPPMGHSTAPSTTLERERSPYIHQSNTKDSHAVESEDEDGGPLAVPIERERKPYTAAPGGGKVHDDDLSRSFQSDGPVPEQRRRTQSTASQNQWNPPNASYHHYHQHFRTGSTTQGRRARSPPPTNYGTKSDPNLRDIPGGYYASNMYDPEEDNRRFAREAELKRNDWARPATGLNGSPYDSQPRSVYDDDYYRGRSNTNGYDSRSYDSRRY</sequence>
<name>A0A6A6JYA2_WESOR</name>
<feature type="compositionally biased region" description="Polar residues" evidence="1">
    <location>
        <begin position="13"/>
        <end position="25"/>
    </location>
</feature>
<protein>
    <recommendedName>
        <fullName evidence="2">DUF7514 domain-containing protein</fullName>
    </recommendedName>
</protein>
<feature type="region of interest" description="Disordered" evidence="1">
    <location>
        <begin position="109"/>
        <end position="209"/>
    </location>
</feature>
<feature type="compositionally biased region" description="Basic and acidic residues" evidence="1">
    <location>
        <begin position="412"/>
        <end position="432"/>
    </location>
</feature>
<dbReference type="GeneID" id="54555051"/>
<dbReference type="PANTHER" id="PTHR39611">
    <property type="entry name" value="HYDROXYPROLINE-RICH GLYCOPROTEIN DZ-HRGP-RELATED"/>
    <property type="match status" value="1"/>
</dbReference>
<reference evidence="3" key="1">
    <citation type="journal article" date="2020" name="Stud. Mycol.">
        <title>101 Dothideomycetes genomes: a test case for predicting lifestyles and emergence of pathogens.</title>
        <authorList>
            <person name="Haridas S."/>
            <person name="Albert R."/>
            <person name="Binder M."/>
            <person name="Bloem J."/>
            <person name="Labutti K."/>
            <person name="Salamov A."/>
            <person name="Andreopoulos B."/>
            <person name="Baker S."/>
            <person name="Barry K."/>
            <person name="Bills G."/>
            <person name="Bluhm B."/>
            <person name="Cannon C."/>
            <person name="Castanera R."/>
            <person name="Culley D."/>
            <person name="Daum C."/>
            <person name="Ezra D."/>
            <person name="Gonzalez J."/>
            <person name="Henrissat B."/>
            <person name="Kuo A."/>
            <person name="Liang C."/>
            <person name="Lipzen A."/>
            <person name="Lutzoni F."/>
            <person name="Magnuson J."/>
            <person name="Mondo S."/>
            <person name="Nolan M."/>
            <person name="Ohm R."/>
            <person name="Pangilinan J."/>
            <person name="Park H.-J."/>
            <person name="Ramirez L."/>
            <person name="Alfaro M."/>
            <person name="Sun H."/>
            <person name="Tritt A."/>
            <person name="Yoshinaga Y."/>
            <person name="Zwiers L.-H."/>
            <person name="Turgeon B."/>
            <person name="Goodwin S."/>
            <person name="Spatafora J."/>
            <person name="Crous P."/>
            <person name="Grigoriev I."/>
        </authorList>
    </citation>
    <scope>NUCLEOTIDE SEQUENCE</scope>
    <source>
        <strain evidence="3">CBS 379.55</strain>
    </source>
</reference>
<feature type="compositionally biased region" description="Polar residues" evidence="1">
    <location>
        <begin position="484"/>
        <end position="496"/>
    </location>
</feature>
<feature type="domain" description="DUF7514" evidence="2">
    <location>
        <begin position="219"/>
        <end position="381"/>
    </location>
</feature>
<feature type="compositionally biased region" description="Polar residues" evidence="1">
    <location>
        <begin position="51"/>
        <end position="68"/>
    </location>
</feature>
<feature type="region of interest" description="Disordered" evidence="1">
    <location>
        <begin position="1"/>
        <end position="68"/>
    </location>
</feature>
<proteinExistence type="predicted"/>